<dbReference type="SMART" id="SM00825">
    <property type="entry name" value="PKS_KS"/>
    <property type="match status" value="1"/>
</dbReference>
<dbReference type="InterPro" id="IPR006162">
    <property type="entry name" value="Ppantetheine_attach_site"/>
</dbReference>
<feature type="region of interest" description="N-terminal hotdog fold" evidence="9">
    <location>
        <begin position="930"/>
        <end position="1055"/>
    </location>
</feature>
<dbReference type="InterPro" id="IPR036291">
    <property type="entry name" value="NAD(P)-bd_dom_sf"/>
</dbReference>
<dbReference type="Gene3D" id="1.10.1200.10">
    <property type="entry name" value="ACP-like"/>
    <property type="match status" value="1"/>
</dbReference>
<dbReference type="SUPFAM" id="SSF55048">
    <property type="entry name" value="Probable ACP-binding domain of malonyl-CoA ACP transacylase"/>
    <property type="match status" value="1"/>
</dbReference>
<dbReference type="FunFam" id="1.10.1200.10:FF:000007">
    <property type="entry name" value="Probable polyketide synthase pks17"/>
    <property type="match status" value="1"/>
</dbReference>
<evidence type="ECO:0000313" key="13">
    <source>
        <dbReference type="EMBL" id="MCM6778879.1"/>
    </source>
</evidence>
<dbReference type="PROSITE" id="PS52004">
    <property type="entry name" value="KS3_2"/>
    <property type="match status" value="1"/>
</dbReference>
<feature type="domain" description="PKS/mFAS DH" evidence="12">
    <location>
        <begin position="930"/>
        <end position="1204"/>
    </location>
</feature>
<dbReference type="InterPro" id="IPR009081">
    <property type="entry name" value="PP-bd_ACP"/>
</dbReference>
<dbReference type="Pfam" id="PF16197">
    <property type="entry name" value="KAsynt_C_assoc"/>
    <property type="match status" value="1"/>
</dbReference>
<feature type="region of interest" description="C-terminal hotdog fold" evidence="9">
    <location>
        <begin position="1068"/>
        <end position="1204"/>
    </location>
</feature>
<dbReference type="InterPro" id="IPR001227">
    <property type="entry name" value="Ac_transferase_dom_sf"/>
</dbReference>
<dbReference type="Gene3D" id="3.40.47.10">
    <property type="match status" value="1"/>
</dbReference>
<dbReference type="InterPro" id="IPR042104">
    <property type="entry name" value="PKS_dehydratase_sf"/>
</dbReference>
<dbReference type="FunFam" id="3.40.47.10:FF:000019">
    <property type="entry name" value="Polyketide synthase type I"/>
    <property type="match status" value="1"/>
</dbReference>
<dbReference type="InterPro" id="IPR049900">
    <property type="entry name" value="PKS_mFAS_DH"/>
</dbReference>
<accession>A0A9X2EEB9</accession>
<keyword evidence="3" id="KW-0597">Phosphoprotein</keyword>
<evidence type="ECO:0000259" key="11">
    <source>
        <dbReference type="PROSITE" id="PS52004"/>
    </source>
</evidence>
<evidence type="ECO:0000256" key="4">
    <source>
        <dbReference type="ARBA" id="ARBA00022679"/>
    </source>
</evidence>
<evidence type="ECO:0000313" key="14">
    <source>
        <dbReference type="Proteomes" id="UP001139157"/>
    </source>
</evidence>
<dbReference type="SMART" id="SM00826">
    <property type="entry name" value="PKS_DH"/>
    <property type="match status" value="1"/>
</dbReference>
<gene>
    <name evidence="13" type="ORF">NDR86_35915</name>
</gene>
<dbReference type="SUPFAM" id="SSF52151">
    <property type="entry name" value="FabD/lysophospholipase-like"/>
    <property type="match status" value="1"/>
</dbReference>
<comment type="caution">
    <text evidence="13">The sequence shown here is derived from an EMBL/GenBank/DDBJ whole genome shotgun (WGS) entry which is preliminary data.</text>
</comment>
<evidence type="ECO:0000256" key="7">
    <source>
        <dbReference type="ARBA" id="ARBA00023268"/>
    </source>
</evidence>
<dbReference type="InterPro" id="IPR014031">
    <property type="entry name" value="Ketoacyl_synth_C"/>
</dbReference>
<keyword evidence="7" id="KW-0511">Multifunctional enzyme</keyword>
<dbReference type="Gene3D" id="3.30.70.3290">
    <property type="match status" value="1"/>
</dbReference>
<keyword evidence="5" id="KW-0276">Fatty acid metabolism</keyword>
<dbReference type="Pfam" id="PF21089">
    <property type="entry name" value="PKS_DH_N"/>
    <property type="match status" value="1"/>
</dbReference>
<feature type="domain" description="Carrier" evidence="10">
    <location>
        <begin position="1680"/>
        <end position="1755"/>
    </location>
</feature>
<dbReference type="PROSITE" id="PS50075">
    <property type="entry name" value="CARRIER"/>
    <property type="match status" value="1"/>
</dbReference>
<evidence type="ECO:0000256" key="2">
    <source>
        <dbReference type="ARBA" id="ARBA00022450"/>
    </source>
</evidence>
<dbReference type="SMART" id="SM00823">
    <property type="entry name" value="PKS_PP"/>
    <property type="match status" value="1"/>
</dbReference>
<dbReference type="InterPro" id="IPR049551">
    <property type="entry name" value="PKS_DH_C"/>
</dbReference>
<dbReference type="RefSeq" id="WP_251918584.1">
    <property type="nucleotide sequence ID" value="NZ_JAMRXG010000029.1"/>
</dbReference>
<dbReference type="Gene3D" id="3.40.366.10">
    <property type="entry name" value="Malonyl-Coenzyme A Acyl Carrier Protein, domain 2"/>
    <property type="match status" value="1"/>
</dbReference>
<evidence type="ECO:0000256" key="9">
    <source>
        <dbReference type="PROSITE-ProRule" id="PRU01363"/>
    </source>
</evidence>
<proteinExistence type="predicted"/>
<protein>
    <submittedName>
        <fullName evidence="13">SDR family NAD(P)-dependent oxidoreductase</fullName>
    </submittedName>
</protein>
<dbReference type="Pfam" id="PF02801">
    <property type="entry name" value="Ketoacyl-synt_C"/>
    <property type="match status" value="1"/>
</dbReference>
<dbReference type="InterPro" id="IPR016036">
    <property type="entry name" value="Malonyl_transacylase_ACP-bd"/>
</dbReference>
<dbReference type="Gene3D" id="3.10.129.110">
    <property type="entry name" value="Polyketide synthase dehydratase"/>
    <property type="match status" value="1"/>
</dbReference>
<dbReference type="GO" id="GO:0004315">
    <property type="term" value="F:3-oxoacyl-[acyl-carrier-protein] synthase activity"/>
    <property type="evidence" value="ECO:0007669"/>
    <property type="project" value="InterPro"/>
</dbReference>
<feature type="domain" description="Ketosynthase family 3 (KS3)" evidence="11">
    <location>
        <begin position="34"/>
        <end position="458"/>
    </location>
</feature>
<dbReference type="SUPFAM" id="SSF51735">
    <property type="entry name" value="NAD(P)-binding Rossmann-fold domains"/>
    <property type="match status" value="2"/>
</dbReference>
<dbReference type="InterPro" id="IPR055123">
    <property type="entry name" value="SpnB-like_Rossmann"/>
</dbReference>
<dbReference type="InterPro" id="IPR057326">
    <property type="entry name" value="KR_dom"/>
</dbReference>
<dbReference type="InterPro" id="IPR018201">
    <property type="entry name" value="Ketoacyl_synth_AS"/>
</dbReference>
<dbReference type="InterPro" id="IPR032821">
    <property type="entry name" value="PKS_assoc"/>
</dbReference>
<dbReference type="SMART" id="SM00827">
    <property type="entry name" value="PKS_AT"/>
    <property type="match status" value="1"/>
</dbReference>
<dbReference type="CDD" id="cd00833">
    <property type="entry name" value="PKS"/>
    <property type="match status" value="1"/>
</dbReference>
<evidence type="ECO:0000256" key="8">
    <source>
        <dbReference type="ARBA" id="ARBA00023315"/>
    </source>
</evidence>
<dbReference type="SMART" id="SM01294">
    <property type="entry name" value="PKS_PP_betabranch"/>
    <property type="match status" value="1"/>
</dbReference>
<dbReference type="InterPro" id="IPR020841">
    <property type="entry name" value="PKS_Beta-ketoAc_synthase_dom"/>
</dbReference>
<feature type="active site" description="Proton donor; for dehydratase activity" evidence="9">
    <location>
        <position position="1125"/>
    </location>
</feature>
<dbReference type="InterPro" id="IPR036736">
    <property type="entry name" value="ACP-like_sf"/>
</dbReference>
<reference evidence="13" key="1">
    <citation type="submission" date="2022-06" db="EMBL/GenBank/DDBJ databases">
        <title>Novel species in genus nocardia.</title>
        <authorList>
            <person name="Li F."/>
        </authorList>
    </citation>
    <scope>NUCLEOTIDE SEQUENCE</scope>
    <source>
        <strain evidence="13">CDC141</strain>
    </source>
</reference>
<dbReference type="InterPro" id="IPR050091">
    <property type="entry name" value="PKS_NRPS_Biosynth_Enz"/>
</dbReference>
<dbReference type="Gene3D" id="3.40.50.720">
    <property type="entry name" value="NAD(P)-binding Rossmann-like Domain"/>
    <property type="match status" value="1"/>
</dbReference>
<keyword evidence="2" id="KW-0596">Phosphopantetheine</keyword>
<sequence length="1831" mass="193126">MAMSTDEVIAALRASMTENARLRAEQRRAAERAHEPIAVVGMSCRYPGGVQSPDQLWRLVTDEVDAISPFPSDRGWDVAAGYHPDPEHPGTTYCRSGGFLSGAADFDAAFFGVGPREALAMDPQQRLLLEGTWEALEDAGIDPASLRGSDTGVFAGSMYRDYEIATRTHADLGGHWGVGSAGAVLSGRVAYSFGFTGPAMTIDTACSSSLVAVHLACQSLRRGECGTAIAAGVTVIATLGVFVEFSRQRVMSIDGRCRAFAADADGAGWSEGLGVVVLERLSEAQRRGHRVLGVIRGSAVNQDGASNGLTAPNGPSQERVIRAALADAGLRPADVDAVEAHGTGTVLGDPIEAQALSATYGHKRTGEPVWLGTIKSNIGHSQAAAGMAGLIKMILAIRHGVLPKTLHVDAPTPKLDWATAGVRLLTEARPWPRVERPRRAGVSSFGVSGTNAHVILEQPPEPVPPDAAEAVAPFSGGPTVWVLSAKSAAALVEQARRLRAHLLDRPDLDPVDIAAALVRTRAVLTHRAVVIGADRAELLSGLDAVIEDRREDDVVTGQADRRDGIGFVFPGAGGQWDEMARELLDTAPVFAERIAECAKAFEPHLDWSLTEALRGAPSLDRVDVVQPVLFSMMVSLAALWESFGVRPDGVIGHSQGEIAAAYVAGALSLEDAARIVATRSRMIADRVTGGGALLSIVDSAEAVRTVLAEFDGDVSVAAVNGPRSVVVAGERDALARLERHLARAGTMRWLVDGVEFVAHSSAMDVLREPLIAALRPVRARIAAVSFYSTVTGAALDTATLDGEYWYRNLRDPVLYEPALRALLAAGNEVTIEVGPHPLLTLGTEETVSDMGIRVAVLGSLRRGDGGARRMLRSLAQVFVAGVTVDWTVLFAGRAGRWVDLPTYPFEHQRFWAVGEHTGDVRTMGLATGGHPLLAGSVQLADGSGLLCTAGWSLDRYPWLADHAVFGGVVVSGTTLLELAAAVGARLECPTVTELLLEAPLTVPEDSTVSVQLRIGASDGGQREFTVYSMLGALDDNRGDWVRNASGVLSAESADPTDEQWGEWPPHEAEPVPVDGWYDLLADRGFGYGPLFQGVRAVWRRGAELFAEVSSPTAPPGYLVHPGILDAAFHPALLSPGPDAAADGVVLPFAWTRVRLRGGATRTLRVRLHRVDAQTVAMTGADTSGRVVVSVGSVTSRPVSAAQLAPARRAQGAGLYEMRWEPLSSSSGSFNDFAVIAGGFDRPATGPVRYEDSSALASAVAAGTPVPDTVLVAVGSDAPDRPRPVLDRVLALIREWVATPEFSHSRLVLVSRGGVAVEPDEMPDLCSTAVWGLVRSAQAEHPDRLVLVDVPVAAEPIAAAEVAAAVASGEPQLALRAGRVFVPRLARVGASAGPADGLDPDSTALITGGTGGLGALLARHLVVTHGVRSLVLASRSGPAAPGAAELTAELTELGAAVRVVACDVCDPVAVTELIDSIDPARPLRIVVHAAGVLADATVESVTGDQLDRVFAAKAEAAWNLHRATRDRELSAFVLYSSASGLLGGPGQAAYAAANVYLDGLARWRRARDLPAVSMAWGFWAETTSMTRELTAVDVSRLADTGIVAMSPEEGLGLFDAALAVNLPVVAPMRLDTVALRNRARGAGLPPPLRGLVPVAGHRGDRGSAEQLRSRLAAMAAPEREHHLLGLVSTEVAQALHHTGAEAVEPDRPFKELGFDSLTAVELRNRLGHSTGLTLPPTLVFDHPTPKAVAAHLLRLLRPAEPIDPIEQAVTHLAALVEGQSRQRRAAIAQRLRALQQQLEVGEANTEQDDDERIRSASASEIFDLIDRDLGVD</sequence>
<name>A0A9X2EEB9_9NOCA</name>
<dbReference type="InterPro" id="IPR016039">
    <property type="entry name" value="Thiolase-like"/>
</dbReference>
<dbReference type="GO" id="GO:0006633">
    <property type="term" value="P:fatty acid biosynthetic process"/>
    <property type="evidence" value="ECO:0007669"/>
    <property type="project" value="InterPro"/>
</dbReference>
<evidence type="ECO:0000256" key="6">
    <source>
        <dbReference type="ARBA" id="ARBA00023098"/>
    </source>
</evidence>
<dbReference type="Pfam" id="PF00698">
    <property type="entry name" value="Acyl_transf_1"/>
    <property type="match status" value="1"/>
</dbReference>
<dbReference type="PANTHER" id="PTHR43775">
    <property type="entry name" value="FATTY ACID SYNTHASE"/>
    <property type="match status" value="1"/>
</dbReference>
<dbReference type="SUPFAM" id="SSF47336">
    <property type="entry name" value="ACP-like"/>
    <property type="match status" value="1"/>
</dbReference>
<keyword evidence="6" id="KW-0443">Lipid metabolism</keyword>
<organism evidence="13 14">
    <name type="scientific">Nocardia pulmonis</name>
    <dbReference type="NCBI Taxonomy" id="2951408"/>
    <lineage>
        <taxon>Bacteria</taxon>
        <taxon>Bacillati</taxon>
        <taxon>Actinomycetota</taxon>
        <taxon>Actinomycetes</taxon>
        <taxon>Mycobacteriales</taxon>
        <taxon>Nocardiaceae</taxon>
        <taxon>Nocardia</taxon>
    </lineage>
</organism>
<keyword evidence="4" id="KW-0808">Transferase</keyword>
<dbReference type="SUPFAM" id="SSF53901">
    <property type="entry name" value="Thiolase-like"/>
    <property type="match status" value="1"/>
</dbReference>
<evidence type="ECO:0000259" key="10">
    <source>
        <dbReference type="PROSITE" id="PS50075"/>
    </source>
</evidence>
<comment type="pathway">
    <text evidence="1">Lipid metabolism.</text>
</comment>
<evidence type="ECO:0000256" key="5">
    <source>
        <dbReference type="ARBA" id="ARBA00022832"/>
    </source>
</evidence>
<dbReference type="Pfam" id="PF14765">
    <property type="entry name" value="PS-DH"/>
    <property type="match status" value="1"/>
</dbReference>
<dbReference type="SMART" id="SM00822">
    <property type="entry name" value="PKS_KR"/>
    <property type="match status" value="1"/>
</dbReference>
<dbReference type="PANTHER" id="PTHR43775:SF51">
    <property type="entry name" value="INACTIVE PHENOLPHTHIOCEROL SYNTHESIS POLYKETIDE SYNTHASE TYPE I PKS1-RELATED"/>
    <property type="match status" value="1"/>
</dbReference>
<evidence type="ECO:0000259" key="12">
    <source>
        <dbReference type="PROSITE" id="PS52019"/>
    </source>
</evidence>
<evidence type="ECO:0000256" key="3">
    <source>
        <dbReference type="ARBA" id="ARBA00022553"/>
    </source>
</evidence>
<dbReference type="Pfam" id="PF00550">
    <property type="entry name" value="PP-binding"/>
    <property type="match status" value="1"/>
</dbReference>
<dbReference type="Pfam" id="PF22953">
    <property type="entry name" value="SpnB_Rossmann"/>
    <property type="match status" value="1"/>
</dbReference>
<dbReference type="InterPro" id="IPR014043">
    <property type="entry name" value="Acyl_transferase_dom"/>
</dbReference>
<dbReference type="CDD" id="cd08956">
    <property type="entry name" value="KR_3_FAS_SDR_x"/>
    <property type="match status" value="1"/>
</dbReference>
<dbReference type="Pfam" id="PF00109">
    <property type="entry name" value="ketoacyl-synt"/>
    <property type="match status" value="1"/>
</dbReference>
<dbReference type="InterPro" id="IPR013968">
    <property type="entry name" value="PKS_KR"/>
</dbReference>
<dbReference type="PROSITE" id="PS00012">
    <property type="entry name" value="PHOSPHOPANTETHEINE"/>
    <property type="match status" value="1"/>
</dbReference>
<feature type="active site" description="Proton acceptor; for dehydratase activity" evidence="9">
    <location>
        <position position="962"/>
    </location>
</feature>
<dbReference type="Pfam" id="PF08659">
    <property type="entry name" value="KR"/>
    <property type="match status" value="1"/>
</dbReference>
<dbReference type="GO" id="GO:0004312">
    <property type="term" value="F:fatty acid synthase activity"/>
    <property type="evidence" value="ECO:0007669"/>
    <property type="project" value="TreeGrafter"/>
</dbReference>
<dbReference type="InterPro" id="IPR016035">
    <property type="entry name" value="Acyl_Trfase/lysoPLipase"/>
</dbReference>
<dbReference type="PROSITE" id="PS00606">
    <property type="entry name" value="KS3_1"/>
    <property type="match status" value="1"/>
</dbReference>
<dbReference type="InterPro" id="IPR014030">
    <property type="entry name" value="Ketoacyl_synth_N"/>
</dbReference>
<dbReference type="Proteomes" id="UP001139157">
    <property type="component" value="Unassembled WGS sequence"/>
</dbReference>
<evidence type="ECO:0000256" key="1">
    <source>
        <dbReference type="ARBA" id="ARBA00005189"/>
    </source>
</evidence>
<keyword evidence="8" id="KW-0012">Acyltransferase</keyword>
<dbReference type="PROSITE" id="PS52019">
    <property type="entry name" value="PKS_MFAS_DH"/>
    <property type="match status" value="1"/>
</dbReference>
<keyword evidence="14" id="KW-1185">Reference proteome</keyword>
<dbReference type="InterPro" id="IPR020806">
    <property type="entry name" value="PKS_PP-bd"/>
</dbReference>
<dbReference type="InterPro" id="IPR020807">
    <property type="entry name" value="PKS_DH"/>
</dbReference>
<dbReference type="EMBL" id="JAMRXG010000029">
    <property type="protein sequence ID" value="MCM6778879.1"/>
    <property type="molecule type" value="Genomic_DNA"/>
</dbReference>
<dbReference type="InterPro" id="IPR049552">
    <property type="entry name" value="PKS_DH_N"/>
</dbReference>
<dbReference type="GO" id="GO:0031177">
    <property type="term" value="F:phosphopantetheine binding"/>
    <property type="evidence" value="ECO:0007669"/>
    <property type="project" value="InterPro"/>
</dbReference>